<name>A0A3N5XXV9_9ALTE</name>
<sequence>MAWELAQLEDLLKNKDDYVVTHEGDCLLIANSDGLDAWLAVSGEQIVVESVLFSAAQVKDKGALNHDILSTHMLFPLTTVGISTIDNEEYYVAFGALSSQSKAESIEIEIASLFQNVAAFLDAYEGHLHALSE</sequence>
<evidence type="ECO:0000313" key="2">
    <source>
        <dbReference type="Proteomes" id="UP000275281"/>
    </source>
</evidence>
<dbReference type="Proteomes" id="UP000275281">
    <property type="component" value="Unassembled WGS sequence"/>
</dbReference>
<dbReference type="Pfam" id="PF09938">
    <property type="entry name" value="DUF2170"/>
    <property type="match status" value="1"/>
</dbReference>
<comment type="caution">
    <text evidence="1">The sequence shown here is derived from an EMBL/GenBank/DDBJ whole genome shotgun (WGS) entry which is preliminary data.</text>
</comment>
<evidence type="ECO:0000313" key="1">
    <source>
        <dbReference type="EMBL" id="RPJ65692.1"/>
    </source>
</evidence>
<reference evidence="1 2" key="1">
    <citation type="submission" date="2018-11" db="EMBL/GenBank/DDBJ databases">
        <authorList>
            <person name="Ye M.-Q."/>
            <person name="Du Z.-J."/>
        </authorList>
    </citation>
    <scope>NUCLEOTIDE SEQUENCE [LARGE SCALE GENOMIC DNA]</scope>
    <source>
        <strain evidence="1 2">U0105</strain>
    </source>
</reference>
<dbReference type="AlphaFoldDB" id="A0A3N5XXV9"/>
<proteinExistence type="predicted"/>
<accession>A0A3N5XXV9</accession>
<dbReference type="OrthoDB" id="7677665at2"/>
<protein>
    <submittedName>
        <fullName evidence="1">DUF2170 family protein</fullName>
    </submittedName>
</protein>
<dbReference type="RefSeq" id="WP_124028323.1">
    <property type="nucleotide sequence ID" value="NZ_JBHRSN010000007.1"/>
</dbReference>
<dbReference type="InterPro" id="IPR019231">
    <property type="entry name" value="DUF2170"/>
</dbReference>
<gene>
    <name evidence="1" type="ORF">DRW07_12800</name>
</gene>
<keyword evidence="2" id="KW-1185">Reference proteome</keyword>
<organism evidence="1 2">
    <name type="scientific">Alteromonas sediminis</name>
    <dbReference type="NCBI Taxonomy" id="2259342"/>
    <lineage>
        <taxon>Bacteria</taxon>
        <taxon>Pseudomonadati</taxon>
        <taxon>Pseudomonadota</taxon>
        <taxon>Gammaproteobacteria</taxon>
        <taxon>Alteromonadales</taxon>
        <taxon>Alteromonadaceae</taxon>
        <taxon>Alteromonas/Salinimonas group</taxon>
        <taxon>Alteromonas</taxon>
    </lineage>
</organism>
<dbReference type="EMBL" id="RPOK01000004">
    <property type="protein sequence ID" value="RPJ65692.1"/>
    <property type="molecule type" value="Genomic_DNA"/>
</dbReference>